<reference evidence="9 10" key="1">
    <citation type="journal article" date="2018" name="G3 (Bethesda)">
        <title>Phylogenetic and Phylogenomic Definition of Rhizopus Species.</title>
        <authorList>
            <person name="Gryganskyi A.P."/>
            <person name="Golan J."/>
            <person name="Dolatabadi S."/>
            <person name="Mondo S."/>
            <person name="Robb S."/>
            <person name="Idnurm A."/>
            <person name="Muszewska A."/>
            <person name="Steczkiewicz K."/>
            <person name="Masonjones S."/>
            <person name="Liao H.L."/>
            <person name="Gajdeczka M.T."/>
            <person name="Anike F."/>
            <person name="Vuek A."/>
            <person name="Anishchenko I.M."/>
            <person name="Voigt K."/>
            <person name="de Hoog G.S."/>
            <person name="Smith M.E."/>
            <person name="Heitman J."/>
            <person name="Vilgalys R."/>
            <person name="Stajich J.E."/>
        </authorList>
    </citation>
    <scope>NUCLEOTIDE SEQUENCE [LARGE SCALE GENOMIC DNA]</scope>
    <source>
        <strain evidence="9 10">LSU 92-RS-03</strain>
    </source>
</reference>
<comment type="caution">
    <text evidence="9">The sequence shown here is derived from an EMBL/GenBank/DDBJ whole genome shotgun (WGS) entry which is preliminary data.</text>
</comment>
<dbReference type="Proteomes" id="UP000253551">
    <property type="component" value="Unassembled WGS sequence"/>
</dbReference>
<sequence length="339" mass="38160">MSESQNKAKVLIEEGNEALANNKLNVSIEKFGEACQLLDQLHGDLAPENGDVYFIYGKALLQFAIQQNAVLGQSAQANATAVEEEQKGTKEVEVSSSNPLIQMESMPEFKDENDTEEDEEEEEGEEGEGEPEEDFEAAWDILDAARIIFEKNDDKETQLKLADVHLCLADVSLETEKFDASLADYEKAIEIKEKYLEDHNRELAEAYYKFALALEFSSEKSDRAAPYLQKSSDVLKKRLETLKKLKDAESTEEVKKEIKEIEELLPDMKLKIEELSTKQTTEKETADMLKQLLGLSKIEGGNTNQSLDNVSVNDLSSFVKRKSKAIESSSSEQKKQKLE</sequence>
<dbReference type="SMART" id="SM00028">
    <property type="entry name" value="TPR"/>
    <property type="match status" value="2"/>
</dbReference>
<evidence type="ECO:0000256" key="3">
    <source>
        <dbReference type="ARBA" id="ARBA00022737"/>
    </source>
</evidence>
<feature type="compositionally biased region" description="Basic and acidic residues" evidence="7">
    <location>
        <begin position="84"/>
        <end position="93"/>
    </location>
</feature>
<keyword evidence="6" id="KW-0175">Coiled coil</keyword>
<dbReference type="GO" id="GO:0006335">
    <property type="term" value="P:DNA replication-dependent chromatin assembly"/>
    <property type="evidence" value="ECO:0007669"/>
    <property type="project" value="TreeGrafter"/>
</dbReference>
<dbReference type="GO" id="GO:0034080">
    <property type="term" value="P:CENP-A containing chromatin assembly"/>
    <property type="evidence" value="ECO:0007669"/>
    <property type="project" value="TreeGrafter"/>
</dbReference>
<organism evidence="9 10">
    <name type="scientific">Rhizopus stolonifer</name>
    <name type="common">Rhizopus nigricans</name>
    <dbReference type="NCBI Taxonomy" id="4846"/>
    <lineage>
        <taxon>Eukaryota</taxon>
        <taxon>Fungi</taxon>
        <taxon>Fungi incertae sedis</taxon>
        <taxon>Mucoromycota</taxon>
        <taxon>Mucoromycotina</taxon>
        <taxon>Mucoromycetes</taxon>
        <taxon>Mucorales</taxon>
        <taxon>Mucorineae</taxon>
        <taxon>Rhizopodaceae</taxon>
        <taxon>Rhizopus</taxon>
    </lineage>
</organism>
<dbReference type="GO" id="GO:0005654">
    <property type="term" value="C:nucleoplasm"/>
    <property type="evidence" value="ECO:0007669"/>
    <property type="project" value="TreeGrafter"/>
</dbReference>
<dbReference type="EMBL" id="PJQM01001465">
    <property type="protein sequence ID" value="RCI02269.1"/>
    <property type="molecule type" value="Genomic_DNA"/>
</dbReference>
<protein>
    <recommendedName>
        <fullName evidence="8">Tetratricopeptide SHNi-TPR domain-containing protein</fullName>
    </recommendedName>
</protein>
<dbReference type="SUPFAM" id="SSF48452">
    <property type="entry name" value="TPR-like"/>
    <property type="match status" value="1"/>
</dbReference>
<feature type="region of interest" description="Disordered" evidence="7">
    <location>
        <begin position="320"/>
        <end position="339"/>
    </location>
</feature>
<feature type="domain" description="Tetratricopeptide SHNi-TPR" evidence="8">
    <location>
        <begin position="162"/>
        <end position="197"/>
    </location>
</feature>
<name>A0A367KJC7_RHIST</name>
<keyword evidence="4" id="KW-0802">TPR repeat</keyword>
<dbReference type="AlphaFoldDB" id="A0A367KJC7"/>
<comment type="subcellular location">
    <subcellularLocation>
        <location evidence="1">Nucleus</location>
    </subcellularLocation>
</comment>
<dbReference type="Pfam" id="PF10516">
    <property type="entry name" value="SHNi-TPR"/>
    <property type="match status" value="1"/>
</dbReference>
<dbReference type="PANTHER" id="PTHR15081:SF1">
    <property type="entry name" value="NUCLEAR AUTOANTIGENIC SPERM PROTEIN"/>
    <property type="match status" value="1"/>
</dbReference>
<evidence type="ECO:0000256" key="1">
    <source>
        <dbReference type="ARBA" id="ARBA00004123"/>
    </source>
</evidence>
<dbReference type="InterPro" id="IPR019544">
    <property type="entry name" value="Tetratricopeptide_SHNi-TPR_dom"/>
</dbReference>
<evidence type="ECO:0000256" key="4">
    <source>
        <dbReference type="ARBA" id="ARBA00022803"/>
    </source>
</evidence>
<evidence type="ECO:0000313" key="10">
    <source>
        <dbReference type="Proteomes" id="UP000253551"/>
    </source>
</evidence>
<evidence type="ECO:0000256" key="6">
    <source>
        <dbReference type="SAM" id="Coils"/>
    </source>
</evidence>
<dbReference type="STRING" id="4846.A0A367KJC7"/>
<dbReference type="InterPro" id="IPR051730">
    <property type="entry name" value="NASP-like"/>
</dbReference>
<gene>
    <name evidence="9" type="ORF">CU098_011631</name>
</gene>
<keyword evidence="5" id="KW-0539">Nucleus</keyword>
<evidence type="ECO:0000256" key="5">
    <source>
        <dbReference type="ARBA" id="ARBA00023242"/>
    </source>
</evidence>
<evidence type="ECO:0000256" key="2">
    <source>
        <dbReference type="ARBA" id="ARBA00008402"/>
    </source>
</evidence>
<dbReference type="InterPro" id="IPR019734">
    <property type="entry name" value="TPR_rpt"/>
</dbReference>
<keyword evidence="3" id="KW-0677">Repeat</keyword>
<feature type="compositionally biased region" description="Acidic residues" evidence="7">
    <location>
        <begin position="113"/>
        <end position="134"/>
    </location>
</feature>
<dbReference type="InterPro" id="IPR011990">
    <property type="entry name" value="TPR-like_helical_dom_sf"/>
</dbReference>
<dbReference type="OrthoDB" id="5587616at2759"/>
<evidence type="ECO:0000256" key="7">
    <source>
        <dbReference type="SAM" id="MobiDB-lite"/>
    </source>
</evidence>
<keyword evidence="10" id="KW-1185">Reference proteome</keyword>
<dbReference type="PANTHER" id="PTHR15081">
    <property type="entry name" value="NUCLEAR AUTOANTIGENIC SPERM PROTEIN NASP -RELATED"/>
    <property type="match status" value="1"/>
</dbReference>
<evidence type="ECO:0000313" key="9">
    <source>
        <dbReference type="EMBL" id="RCI02269.1"/>
    </source>
</evidence>
<comment type="similarity">
    <text evidence="2">Belongs to the NASP family.</text>
</comment>
<feature type="region of interest" description="Disordered" evidence="7">
    <location>
        <begin position="82"/>
        <end position="134"/>
    </location>
</feature>
<accession>A0A367KJC7</accession>
<dbReference type="GO" id="GO:0042393">
    <property type="term" value="F:histone binding"/>
    <property type="evidence" value="ECO:0007669"/>
    <property type="project" value="TreeGrafter"/>
</dbReference>
<proteinExistence type="inferred from homology"/>
<feature type="coiled-coil region" evidence="6">
    <location>
        <begin position="251"/>
        <end position="278"/>
    </location>
</feature>
<dbReference type="Gene3D" id="1.25.40.10">
    <property type="entry name" value="Tetratricopeptide repeat domain"/>
    <property type="match status" value="1"/>
</dbReference>
<evidence type="ECO:0000259" key="8">
    <source>
        <dbReference type="Pfam" id="PF10516"/>
    </source>
</evidence>